<keyword evidence="4" id="KW-0520">NAD</keyword>
<dbReference type="RefSeq" id="WP_111418541.1">
    <property type="nucleotide sequence ID" value="NZ_NPEX01000038.1"/>
</dbReference>
<reference evidence="8 9" key="1">
    <citation type="submission" date="2017-07" db="EMBL/GenBank/DDBJ databases">
        <title>Draft Genome Sequences of Select Purple Nonsulfur Bacteria.</title>
        <authorList>
            <person name="Lasarre B."/>
            <person name="Mckinlay J.B."/>
        </authorList>
    </citation>
    <scope>NUCLEOTIDE SEQUENCE [LARGE SCALE GENOMIC DNA]</scope>
    <source>
        <strain evidence="8 9">DSM 5909</strain>
    </source>
</reference>
<name>A0A327L0Q2_9BRAD</name>
<dbReference type="AlphaFoldDB" id="A0A327L0Q2"/>
<dbReference type="OrthoDB" id="9793626at2"/>
<dbReference type="InterPro" id="IPR029752">
    <property type="entry name" value="D-isomer_DH_CS1"/>
</dbReference>
<dbReference type="GO" id="GO:0051287">
    <property type="term" value="F:NAD binding"/>
    <property type="evidence" value="ECO:0007669"/>
    <property type="project" value="InterPro"/>
</dbReference>
<dbReference type="InterPro" id="IPR029753">
    <property type="entry name" value="D-isomer_DH_CS"/>
</dbReference>
<keyword evidence="9" id="KW-1185">Reference proteome</keyword>
<evidence type="ECO:0000256" key="5">
    <source>
        <dbReference type="RuleBase" id="RU003719"/>
    </source>
</evidence>
<dbReference type="PROSITE" id="PS00671">
    <property type="entry name" value="D_2_HYDROXYACID_DH_3"/>
    <property type="match status" value="1"/>
</dbReference>
<keyword evidence="3 5" id="KW-0560">Oxidoreductase</keyword>
<comment type="similarity">
    <text evidence="1 5">Belongs to the D-isomer specific 2-hydroxyacid dehydrogenase family.</text>
</comment>
<gene>
    <name evidence="8" type="ORF">CH341_08145</name>
</gene>
<evidence type="ECO:0000259" key="6">
    <source>
        <dbReference type="Pfam" id="PF00389"/>
    </source>
</evidence>
<dbReference type="GO" id="GO:0008652">
    <property type="term" value="P:amino acid biosynthetic process"/>
    <property type="evidence" value="ECO:0007669"/>
    <property type="project" value="UniProtKB-KW"/>
</dbReference>
<feature type="domain" description="D-isomer specific 2-hydroxyacid dehydrogenase NAD-binding" evidence="7">
    <location>
        <begin position="113"/>
        <end position="287"/>
    </location>
</feature>
<dbReference type="CDD" id="cd12169">
    <property type="entry name" value="PGDH_like_1"/>
    <property type="match status" value="1"/>
</dbReference>
<dbReference type="InterPro" id="IPR006140">
    <property type="entry name" value="D-isomer_DH_NAD-bd"/>
</dbReference>
<evidence type="ECO:0000256" key="3">
    <source>
        <dbReference type="ARBA" id="ARBA00023002"/>
    </source>
</evidence>
<proteinExistence type="inferred from homology"/>
<dbReference type="PANTHER" id="PTHR42789:SF1">
    <property type="entry name" value="D-ISOMER SPECIFIC 2-HYDROXYACID DEHYDROGENASE FAMILY PROTEIN (AFU_ORTHOLOGUE AFUA_6G10090)"/>
    <property type="match status" value="1"/>
</dbReference>
<evidence type="ECO:0000313" key="9">
    <source>
        <dbReference type="Proteomes" id="UP000249130"/>
    </source>
</evidence>
<protein>
    <submittedName>
        <fullName evidence="8">Hydroxyacid dehydrogenase</fullName>
    </submittedName>
</protein>
<dbReference type="InterPro" id="IPR050857">
    <property type="entry name" value="D-2-hydroxyacid_DH"/>
</dbReference>
<dbReference type="Gene3D" id="3.40.50.720">
    <property type="entry name" value="NAD(P)-binding Rossmann-like Domain"/>
    <property type="match status" value="2"/>
</dbReference>
<keyword evidence="2" id="KW-0028">Amino-acid biosynthesis</keyword>
<evidence type="ECO:0000256" key="2">
    <source>
        <dbReference type="ARBA" id="ARBA00022605"/>
    </source>
</evidence>
<evidence type="ECO:0000259" key="7">
    <source>
        <dbReference type="Pfam" id="PF02826"/>
    </source>
</evidence>
<dbReference type="InterPro" id="IPR036291">
    <property type="entry name" value="NAD(P)-bd_dom_sf"/>
</dbReference>
<sequence>MAVRCAVLDDYQNVALTSADWSPVLGDVDVTVFDTAFPSAEAARAALQPFEIVCMMRERTPFPRAMIEALPNLKLLITTGAANRAIDLAAAKERGVTVCGTGAFGNPTIGIVFGLILELTRKIGFEHARLKAGAPLQATVGDDIEGKTLGILGLGKLGTRVAGIAHAFRMPVIAWSPNLTAEKAEAAGATLVTKDELFARSDILTIHVQLSDRSRGLVGAREIGLMKPDALLINTSRGPIVDDAALLAALKGGRIGGAGLDVYDIEPLPVDHPFRTLDTVVATPHLGYVTKQNYALYFRDMVEDIRAFLDGKPVRVLGG</sequence>
<dbReference type="Pfam" id="PF02826">
    <property type="entry name" value="2-Hacid_dh_C"/>
    <property type="match status" value="1"/>
</dbReference>
<dbReference type="PROSITE" id="PS00065">
    <property type="entry name" value="D_2_HYDROXYACID_DH_1"/>
    <property type="match status" value="1"/>
</dbReference>
<evidence type="ECO:0000256" key="4">
    <source>
        <dbReference type="ARBA" id="ARBA00023027"/>
    </source>
</evidence>
<evidence type="ECO:0000256" key="1">
    <source>
        <dbReference type="ARBA" id="ARBA00005854"/>
    </source>
</evidence>
<dbReference type="Pfam" id="PF00389">
    <property type="entry name" value="2-Hacid_dh"/>
    <property type="match status" value="1"/>
</dbReference>
<dbReference type="Proteomes" id="UP000249130">
    <property type="component" value="Unassembled WGS sequence"/>
</dbReference>
<dbReference type="PANTHER" id="PTHR42789">
    <property type="entry name" value="D-ISOMER SPECIFIC 2-HYDROXYACID DEHYDROGENASE FAMILY PROTEIN (AFU_ORTHOLOGUE AFUA_6G10090)"/>
    <property type="match status" value="1"/>
</dbReference>
<dbReference type="SUPFAM" id="SSF51735">
    <property type="entry name" value="NAD(P)-binding Rossmann-fold domains"/>
    <property type="match status" value="1"/>
</dbReference>
<dbReference type="EMBL" id="NPEX01000038">
    <property type="protein sequence ID" value="RAI44650.1"/>
    <property type="molecule type" value="Genomic_DNA"/>
</dbReference>
<organism evidence="8 9">
    <name type="scientific">Rhodoplanes roseus</name>
    <dbReference type="NCBI Taxonomy" id="29409"/>
    <lineage>
        <taxon>Bacteria</taxon>
        <taxon>Pseudomonadati</taxon>
        <taxon>Pseudomonadota</taxon>
        <taxon>Alphaproteobacteria</taxon>
        <taxon>Hyphomicrobiales</taxon>
        <taxon>Nitrobacteraceae</taxon>
        <taxon>Rhodoplanes</taxon>
    </lineage>
</organism>
<dbReference type="SUPFAM" id="SSF52283">
    <property type="entry name" value="Formate/glycerate dehydrogenase catalytic domain-like"/>
    <property type="match status" value="1"/>
</dbReference>
<dbReference type="InterPro" id="IPR006139">
    <property type="entry name" value="D-isomer_2_OHA_DH_cat_dom"/>
</dbReference>
<dbReference type="GO" id="GO:0016616">
    <property type="term" value="F:oxidoreductase activity, acting on the CH-OH group of donors, NAD or NADP as acceptor"/>
    <property type="evidence" value="ECO:0007669"/>
    <property type="project" value="InterPro"/>
</dbReference>
<comment type="caution">
    <text evidence="8">The sequence shown here is derived from an EMBL/GenBank/DDBJ whole genome shotgun (WGS) entry which is preliminary data.</text>
</comment>
<feature type="domain" description="D-isomer specific 2-hydroxyacid dehydrogenase catalytic" evidence="6">
    <location>
        <begin position="18"/>
        <end position="314"/>
    </location>
</feature>
<accession>A0A327L0Q2</accession>
<evidence type="ECO:0000313" key="8">
    <source>
        <dbReference type="EMBL" id="RAI44650.1"/>
    </source>
</evidence>